<evidence type="ECO:0000256" key="4">
    <source>
        <dbReference type="ARBA" id="ARBA00023136"/>
    </source>
</evidence>
<evidence type="ECO:0000256" key="2">
    <source>
        <dbReference type="ARBA" id="ARBA00022692"/>
    </source>
</evidence>
<proteinExistence type="predicted"/>
<evidence type="ECO:0000313" key="7">
    <source>
        <dbReference type="EMBL" id="KAF2204251.1"/>
    </source>
</evidence>
<keyword evidence="4 6" id="KW-0472">Membrane</keyword>
<feature type="region of interest" description="Disordered" evidence="5">
    <location>
        <begin position="1"/>
        <end position="81"/>
    </location>
</feature>
<reference evidence="7" key="1">
    <citation type="journal article" date="2020" name="Stud. Mycol.">
        <title>101 Dothideomycetes genomes: a test case for predicting lifestyles and emergence of pathogens.</title>
        <authorList>
            <person name="Haridas S."/>
            <person name="Albert R."/>
            <person name="Binder M."/>
            <person name="Bloem J."/>
            <person name="Labutti K."/>
            <person name="Salamov A."/>
            <person name="Andreopoulos B."/>
            <person name="Baker S."/>
            <person name="Barry K."/>
            <person name="Bills G."/>
            <person name="Bluhm B."/>
            <person name="Cannon C."/>
            <person name="Castanera R."/>
            <person name="Culley D."/>
            <person name="Daum C."/>
            <person name="Ezra D."/>
            <person name="Gonzalez J."/>
            <person name="Henrissat B."/>
            <person name="Kuo A."/>
            <person name="Liang C."/>
            <person name="Lipzen A."/>
            <person name="Lutzoni F."/>
            <person name="Magnuson J."/>
            <person name="Mondo S."/>
            <person name="Nolan M."/>
            <person name="Ohm R."/>
            <person name="Pangilinan J."/>
            <person name="Park H.-J."/>
            <person name="Ramirez L."/>
            <person name="Alfaro M."/>
            <person name="Sun H."/>
            <person name="Tritt A."/>
            <person name="Yoshinaga Y."/>
            <person name="Zwiers L.-H."/>
            <person name="Turgeon B."/>
            <person name="Goodwin S."/>
            <person name="Spatafora J."/>
            <person name="Crous P."/>
            <person name="Grigoriev I."/>
        </authorList>
    </citation>
    <scope>NUCLEOTIDE SEQUENCE</scope>
    <source>
        <strain evidence="7">ATCC 74209</strain>
    </source>
</reference>
<keyword evidence="8" id="KW-1185">Reference proteome</keyword>
<dbReference type="EMBL" id="ML993881">
    <property type="protein sequence ID" value="KAF2204251.1"/>
    <property type="molecule type" value="Genomic_DNA"/>
</dbReference>
<sequence length="362" mass="36656">SSTPPPSSAPAPPPAPSPSPSSTPAPAPPSSAAPPPSSSAPPPPPPSTPIATSVVTASSQPPSTQIITSIVTPTPTVAGETPTPSLVIVTSVVSQAPAPAQSSGSSISTGKASSTSPATQPNKGKPAAGGLSPGGKTAIAVVIPVVVVALLVLAGIFFWRKRKQRKNAEEARRKEVEEYGFNPNNDPTLPAVALGGAEMAEDQSGYRGWGNTGMTGYSDNGSNQGGYSQSPGSPIHATSSDAHSNDPLVAGRRETLDSEGIGALGAAPAAGQNQGNINRGPSNASSSYSAAHGSENSGDYPIPTNNPQDYYADNGGYYQSNPYENGYGQQPIIRDVSARRNTRIENPSVFPQQGNSGIAQNF</sequence>
<dbReference type="PRINTS" id="PR01217">
    <property type="entry name" value="PRICHEXTENSN"/>
</dbReference>
<dbReference type="PANTHER" id="PTHR15549">
    <property type="entry name" value="PAIRED IMMUNOGLOBULIN-LIKE TYPE 2 RECEPTOR"/>
    <property type="match status" value="1"/>
</dbReference>
<feature type="non-terminal residue" evidence="7">
    <location>
        <position position="1"/>
    </location>
</feature>
<keyword evidence="2 6" id="KW-0812">Transmembrane</keyword>
<feature type="compositionally biased region" description="Polar residues" evidence="5">
    <location>
        <begin position="279"/>
        <end position="308"/>
    </location>
</feature>
<dbReference type="OrthoDB" id="5411678at2759"/>
<keyword evidence="3 6" id="KW-1133">Transmembrane helix</keyword>
<evidence type="ECO:0000256" key="3">
    <source>
        <dbReference type="ARBA" id="ARBA00022989"/>
    </source>
</evidence>
<feature type="compositionally biased region" description="Polar residues" evidence="5">
    <location>
        <begin position="50"/>
        <end position="60"/>
    </location>
</feature>
<dbReference type="GO" id="GO:0071944">
    <property type="term" value="C:cell periphery"/>
    <property type="evidence" value="ECO:0007669"/>
    <property type="project" value="UniProtKB-ARBA"/>
</dbReference>
<dbReference type="Proteomes" id="UP000799536">
    <property type="component" value="Unassembled WGS sequence"/>
</dbReference>
<feature type="compositionally biased region" description="Low complexity" evidence="5">
    <location>
        <begin position="265"/>
        <end position="278"/>
    </location>
</feature>
<feature type="compositionally biased region" description="Low complexity" evidence="5">
    <location>
        <begin position="61"/>
        <end position="77"/>
    </location>
</feature>
<feature type="region of interest" description="Disordered" evidence="5">
    <location>
        <begin position="265"/>
        <end position="319"/>
    </location>
</feature>
<evidence type="ECO:0000256" key="1">
    <source>
        <dbReference type="ARBA" id="ARBA00004167"/>
    </source>
</evidence>
<feature type="compositionally biased region" description="Polar residues" evidence="5">
    <location>
        <begin position="214"/>
        <end position="242"/>
    </location>
</feature>
<feature type="region of interest" description="Disordered" evidence="5">
    <location>
        <begin position="98"/>
        <end position="132"/>
    </location>
</feature>
<dbReference type="AlphaFoldDB" id="A0A9P4JTS6"/>
<organism evidence="7 8">
    <name type="scientific">Delitschia confertaspora ATCC 74209</name>
    <dbReference type="NCBI Taxonomy" id="1513339"/>
    <lineage>
        <taxon>Eukaryota</taxon>
        <taxon>Fungi</taxon>
        <taxon>Dikarya</taxon>
        <taxon>Ascomycota</taxon>
        <taxon>Pezizomycotina</taxon>
        <taxon>Dothideomycetes</taxon>
        <taxon>Pleosporomycetidae</taxon>
        <taxon>Pleosporales</taxon>
        <taxon>Delitschiaceae</taxon>
        <taxon>Delitschia</taxon>
    </lineage>
</organism>
<comment type="subcellular location">
    <subcellularLocation>
        <location evidence="1">Membrane</location>
        <topology evidence="1">Single-pass membrane protein</topology>
    </subcellularLocation>
</comment>
<name>A0A9P4JTS6_9PLEO</name>
<protein>
    <submittedName>
        <fullName evidence="7">Uncharacterized protein</fullName>
    </submittedName>
</protein>
<feature type="compositionally biased region" description="Low complexity" evidence="5">
    <location>
        <begin position="98"/>
        <end position="116"/>
    </location>
</feature>
<feature type="region of interest" description="Disordered" evidence="5">
    <location>
        <begin position="210"/>
        <end position="248"/>
    </location>
</feature>
<evidence type="ECO:0000313" key="8">
    <source>
        <dbReference type="Proteomes" id="UP000799536"/>
    </source>
</evidence>
<feature type="compositionally biased region" description="Pro residues" evidence="5">
    <location>
        <begin position="1"/>
        <end position="48"/>
    </location>
</feature>
<evidence type="ECO:0000256" key="6">
    <source>
        <dbReference type="SAM" id="Phobius"/>
    </source>
</evidence>
<feature type="non-terminal residue" evidence="7">
    <location>
        <position position="362"/>
    </location>
</feature>
<dbReference type="GO" id="GO:0016020">
    <property type="term" value="C:membrane"/>
    <property type="evidence" value="ECO:0007669"/>
    <property type="project" value="UniProtKB-SubCell"/>
</dbReference>
<accession>A0A9P4JTS6</accession>
<gene>
    <name evidence="7" type="ORF">GQ43DRAFT_347972</name>
</gene>
<dbReference type="PANTHER" id="PTHR15549:SF30">
    <property type="entry name" value="MID2 DOMAIN-CONTAINING PROTEIN"/>
    <property type="match status" value="1"/>
</dbReference>
<feature type="transmembrane region" description="Helical" evidence="6">
    <location>
        <begin position="138"/>
        <end position="159"/>
    </location>
</feature>
<evidence type="ECO:0000256" key="5">
    <source>
        <dbReference type="SAM" id="MobiDB-lite"/>
    </source>
</evidence>
<comment type="caution">
    <text evidence="7">The sequence shown here is derived from an EMBL/GenBank/DDBJ whole genome shotgun (WGS) entry which is preliminary data.</text>
</comment>
<dbReference type="InterPro" id="IPR051694">
    <property type="entry name" value="Immunoregulatory_rcpt-like"/>
</dbReference>